<dbReference type="InterPro" id="IPR001104">
    <property type="entry name" value="3-oxo-5_a-steroid_4-DH_C"/>
</dbReference>
<evidence type="ECO:0000256" key="2">
    <source>
        <dbReference type="ARBA" id="ARBA00007742"/>
    </source>
</evidence>
<dbReference type="GO" id="GO:0016627">
    <property type="term" value="F:oxidoreductase activity, acting on the CH-CH group of donors"/>
    <property type="evidence" value="ECO:0007669"/>
    <property type="project" value="InterPro"/>
</dbReference>
<feature type="transmembrane region" description="Helical" evidence="6">
    <location>
        <begin position="143"/>
        <end position="159"/>
    </location>
</feature>
<organism evidence="8">
    <name type="scientific">Lichtheimia ramosa</name>
    <dbReference type="NCBI Taxonomy" id="688394"/>
    <lineage>
        <taxon>Eukaryota</taxon>
        <taxon>Fungi</taxon>
        <taxon>Fungi incertae sedis</taxon>
        <taxon>Mucoromycota</taxon>
        <taxon>Mucoromycotina</taxon>
        <taxon>Mucoromycetes</taxon>
        <taxon>Mucorales</taxon>
        <taxon>Lichtheimiaceae</taxon>
        <taxon>Lichtheimia</taxon>
    </lineage>
</organism>
<evidence type="ECO:0000313" key="8">
    <source>
        <dbReference type="EMBL" id="CDS05637.1"/>
    </source>
</evidence>
<proteinExistence type="inferred from homology"/>
<dbReference type="OrthoDB" id="5788137at2759"/>
<accession>A0A077WG27</accession>
<keyword evidence="5 6" id="KW-0472">Membrane</keyword>
<feature type="transmembrane region" description="Helical" evidence="6">
    <location>
        <begin position="53"/>
        <end position="72"/>
    </location>
</feature>
<dbReference type="AlphaFoldDB" id="A0A077WG27"/>
<sequence length="247" mass="28240">MYIPDYSPPNIILFLASVLGVGIVILRELKPTTRLGYSKFASRNTVWKIPSRWGMLLIYMPSTLLFLTILTLPSARGHVWITVLLNTFHYIKRIYEVLFLHKYSASAMIKDVLLISTCYTLHSVALVYLTARVPMDHIVRKQITFGISFFIFGEIMNHYHHRILAGLRKAKDDIPEQGLFPWLWCPHYLGEIIAFIAMGFVTQNGMTFVLQLGSAAYLTVRAYNTKVWYKSKFPQAAPRAALIPGIL</sequence>
<protein>
    <recommendedName>
        <fullName evidence="7">3-oxo-5-alpha-steroid 4-dehydrogenase C-terminal domain-containing protein</fullName>
    </recommendedName>
</protein>
<dbReference type="GO" id="GO:0006629">
    <property type="term" value="P:lipid metabolic process"/>
    <property type="evidence" value="ECO:0007669"/>
    <property type="project" value="InterPro"/>
</dbReference>
<keyword evidence="3 6" id="KW-0812">Transmembrane</keyword>
<dbReference type="GO" id="GO:0016020">
    <property type="term" value="C:membrane"/>
    <property type="evidence" value="ECO:0007669"/>
    <property type="project" value="UniProtKB-SubCell"/>
</dbReference>
<feature type="transmembrane region" description="Helical" evidence="6">
    <location>
        <begin position="179"/>
        <end position="200"/>
    </location>
</feature>
<keyword evidence="4 6" id="KW-1133">Transmembrane helix</keyword>
<dbReference type="PANTHER" id="PTHR10556:SF35">
    <property type="entry name" value="3-OXO-5-ALPHA-STEROID 4-DEHYDROGENASE FAMILY PROTEIN"/>
    <property type="match status" value="1"/>
</dbReference>
<feature type="domain" description="3-oxo-5-alpha-steroid 4-dehydrogenase C-terminal" evidence="7">
    <location>
        <begin position="126"/>
        <end position="247"/>
    </location>
</feature>
<evidence type="ECO:0000256" key="5">
    <source>
        <dbReference type="ARBA" id="ARBA00023136"/>
    </source>
</evidence>
<dbReference type="EMBL" id="LK023317">
    <property type="protein sequence ID" value="CDS05637.1"/>
    <property type="molecule type" value="Genomic_DNA"/>
</dbReference>
<evidence type="ECO:0000256" key="1">
    <source>
        <dbReference type="ARBA" id="ARBA00004141"/>
    </source>
</evidence>
<dbReference type="PANTHER" id="PTHR10556">
    <property type="entry name" value="3-OXO-5-ALPHA-STEROID 4-DEHYDROGENASE"/>
    <property type="match status" value="1"/>
</dbReference>
<dbReference type="PROSITE" id="PS50244">
    <property type="entry name" value="S5A_REDUCTASE"/>
    <property type="match status" value="1"/>
</dbReference>
<comment type="subcellular location">
    <subcellularLocation>
        <location evidence="1">Membrane</location>
        <topology evidence="1">Multi-pass membrane protein</topology>
    </subcellularLocation>
</comment>
<evidence type="ECO:0000256" key="3">
    <source>
        <dbReference type="ARBA" id="ARBA00022692"/>
    </source>
</evidence>
<name>A0A077WG27_9FUNG</name>
<dbReference type="InterPro" id="IPR039357">
    <property type="entry name" value="SRD5A/TECR"/>
</dbReference>
<gene>
    <name evidence="8" type="ORF">LRAMOSA08165</name>
</gene>
<feature type="transmembrane region" description="Helical" evidence="6">
    <location>
        <begin position="112"/>
        <end position="131"/>
    </location>
</feature>
<evidence type="ECO:0000259" key="7">
    <source>
        <dbReference type="Pfam" id="PF02544"/>
    </source>
</evidence>
<reference evidence="8" key="1">
    <citation type="journal article" date="2014" name="Genome Announc.">
        <title>De novo whole-genome sequence and genome annotation of Lichtheimia ramosa.</title>
        <authorList>
            <person name="Linde J."/>
            <person name="Schwartze V."/>
            <person name="Binder U."/>
            <person name="Lass-Florl C."/>
            <person name="Voigt K."/>
            <person name="Horn F."/>
        </authorList>
    </citation>
    <scope>NUCLEOTIDE SEQUENCE</scope>
    <source>
        <strain evidence="8">JMRC FSU:6197</strain>
    </source>
</reference>
<dbReference type="Pfam" id="PF02544">
    <property type="entry name" value="Steroid_dh"/>
    <property type="match status" value="1"/>
</dbReference>
<evidence type="ECO:0000256" key="4">
    <source>
        <dbReference type="ARBA" id="ARBA00022989"/>
    </source>
</evidence>
<feature type="transmembrane region" description="Helical" evidence="6">
    <location>
        <begin position="6"/>
        <end position="26"/>
    </location>
</feature>
<evidence type="ECO:0000256" key="6">
    <source>
        <dbReference type="SAM" id="Phobius"/>
    </source>
</evidence>
<comment type="similarity">
    <text evidence="2">Belongs to the steroid 5-alpha reductase family.</text>
</comment>